<reference evidence="1 2" key="1">
    <citation type="journal article" date="2022" name="DNA Res.">
        <title>Chromosomal-level genome assembly of the orchid tree Bauhinia variegata (Leguminosae; Cercidoideae) supports the allotetraploid origin hypothesis of Bauhinia.</title>
        <authorList>
            <person name="Zhong Y."/>
            <person name="Chen Y."/>
            <person name="Zheng D."/>
            <person name="Pang J."/>
            <person name="Liu Y."/>
            <person name="Luo S."/>
            <person name="Meng S."/>
            <person name="Qian L."/>
            <person name="Wei D."/>
            <person name="Dai S."/>
            <person name="Zhou R."/>
        </authorList>
    </citation>
    <scope>NUCLEOTIDE SEQUENCE [LARGE SCALE GENOMIC DNA]</scope>
    <source>
        <strain evidence="1">BV-YZ2020</strain>
    </source>
</reference>
<proteinExistence type="predicted"/>
<dbReference type="EMBL" id="CM039436">
    <property type="protein sequence ID" value="KAI4315337.1"/>
    <property type="molecule type" value="Genomic_DNA"/>
</dbReference>
<keyword evidence="2" id="KW-1185">Reference proteome</keyword>
<evidence type="ECO:0000313" key="1">
    <source>
        <dbReference type="EMBL" id="KAI4315337.1"/>
    </source>
</evidence>
<dbReference type="Proteomes" id="UP000828941">
    <property type="component" value="Chromosome 11"/>
</dbReference>
<name>A0ACB9LWV3_BAUVA</name>
<evidence type="ECO:0000313" key="2">
    <source>
        <dbReference type="Proteomes" id="UP000828941"/>
    </source>
</evidence>
<organism evidence="1 2">
    <name type="scientific">Bauhinia variegata</name>
    <name type="common">Purple orchid tree</name>
    <name type="synonym">Phanera variegata</name>
    <dbReference type="NCBI Taxonomy" id="167791"/>
    <lineage>
        <taxon>Eukaryota</taxon>
        <taxon>Viridiplantae</taxon>
        <taxon>Streptophyta</taxon>
        <taxon>Embryophyta</taxon>
        <taxon>Tracheophyta</taxon>
        <taxon>Spermatophyta</taxon>
        <taxon>Magnoliopsida</taxon>
        <taxon>eudicotyledons</taxon>
        <taxon>Gunneridae</taxon>
        <taxon>Pentapetalae</taxon>
        <taxon>rosids</taxon>
        <taxon>fabids</taxon>
        <taxon>Fabales</taxon>
        <taxon>Fabaceae</taxon>
        <taxon>Cercidoideae</taxon>
        <taxon>Cercideae</taxon>
        <taxon>Bauhiniinae</taxon>
        <taxon>Bauhinia</taxon>
    </lineage>
</organism>
<sequence length="71" mass="7840">MLVKKTNFFDAPSFYNGPSLVKHAKIHGPIMCLKLDRVTTIVASSALMAKQVLSAHDQSLANRTVHDAYQL</sequence>
<accession>A0ACB9LWV3</accession>
<protein>
    <submittedName>
        <fullName evidence="1">Uncharacterized protein</fullName>
    </submittedName>
</protein>
<gene>
    <name evidence="1" type="ORF">L6164_028159</name>
</gene>
<comment type="caution">
    <text evidence="1">The sequence shown here is derived from an EMBL/GenBank/DDBJ whole genome shotgun (WGS) entry which is preliminary data.</text>
</comment>